<accession>A0A8T1W5A4</accession>
<name>A0A8T1W5A4_9STRA</name>
<keyword evidence="1" id="KW-0175">Coiled coil</keyword>
<protein>
    <recommendedName>
        <fullName evidence="4">M96 mating-specific protein family</fullName>
    </recommendedName>
</protein>
<dbReference type="OrthoDB" id="92762at2759"/>
<evidence type="ECO:0000256" key="1">
    <source>
        <dbReference type="SAM" id="Coils"/>
    </source>
</evidence>
<feature type="coiled-coil region" evidence="1">
    <location>
        <begin position="89"/>
        <end position="116"/>
    </location>
</feature>
<dbReference type="Proteomes" id="UP000693981">
    <property type="component" value="Unassembled WGS sequence"/>
</dbReference>
<organism evidence="2 3">
    <name type="scientific">Phytophthora boehmeriae</name>
    <dbReference type="NCBI Taxonomy" id="109152"/>
    <lineage>
        <taxon>Eukaryota</taxon>
        <taxon>Sar</taxon>
        <taxon>Stramenopiles</taxon>
        <taxon>Oomycota</taxon>
        <taxon>Peronosporomycetes</taxon>
        <taxon>Peronosporales</taxon>
        <taxon>Peronosporaceae</taxon>
        <taxon>Phytophthora</taxon>
    </lineage>
</organism>
<dbReference type="EMBL" id="JAGDFL010000432">
    <property type="protein sequence ID" value="KAG7388737.1"/>
    <property type="molecule type" value="Genomic_DNA"/>
</dbReference>
<comment type="caution">
    <text evidence="2">The sequence shown here is derived from an EMBL/GenBank/DDBJ whole genome shotgun (WGS) entry which is preliminary data.</text>
</comment>
<evidence type="ECO:0000313" key="2">
    <source>
        <dbReference type="EMBL" id="KAG7388737.1"/>
    </source>
</evidence>
<evidence type="ECO:0000313" key="3">
    <source>
        <dbReference type="Proteomes" id="UP000693981"/>
    </source>
</evidence>
<proteinExistence type="predicted"/>
<evidence type="ECO:0008006" key="4">
    <source>
        <dbReference type="Google" id="ProtNLM"/>
    </source>
</evidence>
<dbReference type="AlphaFoldDB" id="A0A8T1W5A4"/>
<gene>
    <name evidence="2" type="ORF">PHYBOEH_007760</name>
</gene>
<reference evidence="2" key="1">
    <citation type="submission" date="2021-02" db="EMBL/GenBank/DDBJ databases">
        <authorList>
            <person name="Palmer J.M."/>
        </authorList>
    </citation>
    <scope>NUCLEOTIDE SEQUENCE</scope>
    <source>
        <strain evidence="2">SCRP23</strain>
    </source>
</reference>
<sequence>MSTEGSFATLDQALSIIQGKALDAKTSAVDGLLPLDQIDDFLDTAVKNLRPSSAVVNQQVAADSAIHHTMMTPPKKKRRSPASNSTAVHRRKNAEILFLRERAEKLEDLLAQLKGNELGGSLVNHSALAFTCLPKEDQRSKWHSEAVTRYHERNNAEKTNRRLKEILQEYNNTSQKVQTILKGRKLRYGMEYLRNGETPCILDALQDVDYSYSLKARLEAEIETFYRGFYDVYQPHDPSMIYCAVQPKYDEKHKSTYMEFVTTTPMERSMEDMHKLTWEYLENTSDPTWKSNTLEKKVNVTLCHTKGTYNFKKLHLLRKFEEEDRIIIIWADVYLLPSKKLQARSLAYAVIERSRTNPTCACVKHTMLKLQVECTSESGGQATEEMKQNESIVLGAMARGMRQYWRYEQNRLVEENLRQPPTRIKTEVHQLESSRQNNKAS</sequence>
<keyword evidence="3" id="KW-1185">Reference proteome</keyword>